<dbReference type="AlphaFoldDB" id="A0A1I5KLJ6"/>
<organism evidence="5 6">
    <name type="scientific">Actinomadura madurae</name>
    <dbReference type="NCBI Taxonomy" id="1993"/>
    <lineage>
        <taxon>Bacteria</taxon>
        <taxon>Bacillati</taxon>
        <taxon>Actinomycetota</taxon>
        <taxon>Actinomycetes</taxon>
        <taxon>Streptosporangiales</taxon>
        <taxon>Thermomonosporaceae</taxon>
        <taxon>Actinomadura</taxon>
    </lineage>
</organism>
<evidence type="ECO:0000256" key="3">
    <source>
        <dbReference type="ARBA" id="ARBA00022729"/>
    </source>
</evidence>
<evidence type="ECO:0000259" key="4">
    <source>
        <dbReference type="Pfam" id="PF13407"/>
    </source>
</evidence>
<evidence type="ECO:0000256" key="2">
    <source>
        <dbReference type="ARBA" id="ARBA00007639"/>
    </source>
</evidence>
<dbReference type="EMBL" id="FOVH01000010">
    <property type="protein sequence ID" value="SFO85875.1"/>
    <property type="molecule type" value="Genomic_DNA"/>
</dbReference>
<keyword evidence="6" id="KW-1185">Reference proteome</keyword>
<evidence type="ECO:0000313" key="6">
    <source>
        <dbReference type="Proteomes" id="UP000183413"/>
    </source>
</evidence>
<dbReference type="PANTHER" id="PTHR46847:SF1">
    <property type="entry name" value="D-ALLOSE-BINDING PERIPLASMIC PROTEIN-RELATED"/>
    <property type="match status" value="1"/>
</dbReference>
<dbReference type="Gene3D" id="3.40.50.2300">
    <property type="match status" value="2"/>
</dbReference>
<proteinExistence type="inferred from homology"/>
<dbReference type="STRING" id="1993.SAMN04489713_11050"/>
<dbReference type="InterPro" id="IPR025997">
    <property type="entry name" value="SBP_2_dom"/>
</dbReference>
<protein>
    <submittedName>
        <fullName evidence="5">Monosaccharide ABC transporter substrate-binding protein, CUT2 family</fullName>
    </submittedName>
</protein>
<gene>
    <name evidence="5" type="ORF">SAMN04489713_11050</name>
</gene>
<reference evidence="5 6" key="1">
    <citation type="submission" date="2016-10" db="EMBL/GenBank/DDBJ databases">
        <authorList>
            <person name="de Groot N.N."/>
        </authorList>
    </citation>
    <scope>NUCLEOTIDE SEQUENCE [LARGE SCALE GENOMIC DNA]</scope>
    <source>
        <strain evidence="5 6">DSM 43067</strain>
    </source>
</reference>
<accession>A0A1I5KLJ6</accession>
<name>A0A1I5KLJ6_9ACTN</name>
<sequence length="423" mass="44563">MSAPGRRRTGPSGTRRRSTLRLRFEEVAPVPFRLPRAAVAAVAAGALVLAGCSTERESPGTGLGAAADCGGSVAEAFRQQYAQSWREAGEAIGLPGLTPVAGTQVCQIDTGRFAKDRPKKGYRIAFAAQGPTNAWATTNEEAFKYRAKQRGAKVLYASANGDVNKQVDNVQQLVAQRPDALVVVPMGDAITGQVRAAASQGIPVVVCSGRLAPGSGAVSTVTRDYELQGTLWAEWIARRIGGRGKIAMLSGIAGVPTAELPKKQAEKIFASKYPGIQVVAKQNTDWSATKAKTVAAQLLARHPDLKAIWSDSAITDLGVYEAYSQAGKPVPPLTGDVTNAFLKAVQGKNVPFALSAFPPEQSAQCLDTALDVLAGKKVASQVNVDAAVFTDEQIARYVRPECSDDLAVPSALPADLLKKLKLC</sequence>
<evidence type="ECO:0000256" key="1">
    <source>
        <dbReference type="ARBA" id="ARBA00004196"/>
    </source>
</evidence>
<dbReference type="eggNOG" id="COG1879">
    <property type="taxonomic scope" value="Bacteria"/>
</dbReference>
<dbReference type="Pfam" id="PF13407">
    <property type="entry name" value="Peripla_BP_4"/>
    <property type="match status" value="1"/>
</dbReference>
<comment type="similarity">
    <text evidence="2">Belongs to the bacterial solute-binding protein 2 family.</text>
</comment>
<keyword evidence="3" id="KW-0732">Signal</keyword>
<dbReference type="InterPro" id="IPR028082">
    <property type="entry name" value="Peripla_BP_I"/>
</dbReference>
<dbReference type="Proteomes" id="UP000183413">
    <property type="component" value="Unassembled WGS sequence"/>
</dbReference>
<dbReference type="SUPFAM" id="SSF53822">
    <property type="entry name" value="Periplasmic binding protein-like I"/>
    <property type="match status" value="1"/>
</dbReference>
<dbReference type="PANTHER" id="PTHR46847">
    <property type="entry name" value="D-ALLOSE-BINDING PERIPLASMIC PROTEIN-RELATED"/>
    <property type="match status" value="1"/>
</dbReference>
<dbReference type="InParanoid" id="A0A1I5KLJ6"/>
<dbReference type="GO" id="GO:0030246">
    <property type="term" value="F:carbohydrate binding"/>
    <property type="evidence" value="ECO:0007669"/>
    <property type="project" value="UniProtKB-ARBA"/>
</dbReference>
<dbReference type="GO" id="GO:0030313">
    <property type="term" value="C:cell envelope"/>
    <property type="evidence" value="ECO:0007669"/>
    <property type="project" value="UniProtKB-SubCell"/>
</dbReference>
<comment type="subcellular location">
    <subcellularLocation>
        <location evidence="1">Cell envelope</location>
    </subcellularLocation>
</comment>
<feature type="domain" description="Periplasmic binding protein" evidence="4">
    <location>
        <begin position="124"/>
        <end position="377"/>
    </location>
</feature>
<evidence type="ECO:0000313" key="5">
    <source>
        <dbReference type="EMBL" id="SFO85875.1"/>
    </source>
</evidence>